<evidence type="ECO:0000256" key="2">
    <source>
        <dbReference type="ARBA" id="ARBA00010157"/>
    </source>
</evidence>
<keyword evidence="4 7" id="KW-0812">Transmembrane</keyword>
<sequence>MLKNWLNVRTASFVIWVIISVLMIVTMPNLDTLVREKGQTEIPSYTQSQIASKLLTEMEGEGAPTYQFIAVFSSGSEEPLNDKQKDEIDEAIQTLRDQSKKLGITDILAYSDSEETKKQLMSEDGTTILTQIAVDESEGTVEEVAQQLRAATEVQSVDSYYTGTDIVLDDFAKSSQEGIKKTEVIAIIFILIVLVLVFRSPVVPLISLITVGVSYIVSLGIVTQLVDRFDFPFSNFTQVFLIVILFGVGTDYNILLYTRFKEELGKGGHILKAITETYRTAGRTVIYSGIAVFIGFVALYLAEFKLYQATSAVAIGVAVLLVVLITLNPFFMAVFGIKMFWPVKTINGHSENKLWQFLSKQSFFRPIIALVIIAVICAPFILKYSGQLNYDDLIEISDEYESKQAITVIEEHFPPGFSSPTNLVIQADKSLATQTALQDIDKLVDVISKVDGVSEVYSVTRPSGEKIQELYTKDQSKTLNSGIDSAQEGLGTINSGLSEAESELGKVDQNGLDSVQQLIDGTATMKDGVGQLINALNEVGKGFENGASGARDIENGLDTVQQSLNDLHVGATNLQTAYATLETGFSSFTEVFNTVSSAISGASQGYVAIEQSMNALIASKPELASDENVQTALGTAKKAQGDLQALATKLKEEIIPQYNVAVSSFKEANIALSSIASGLQKVESGVEELKVGANTLATGLDSGATGVNQISTKTTELETGLSTVNEGQEQLQNGLAGLQEKMGALQEGLAASTDGLTEISDGLLEAQDYLGGVSNSDSNVFYIPQEVLEGEEFEQSLDMYMSPDHQTTKLMIILDVNPYSKEAMTIIEEIDEQIKATAKSLSFSDAEIALGGKSAANVDLQQISSGDFTRTIVIMMIGIAVVLLIITRSVSQTSIVIVSLILTYYTSLGLTELISEYVLGQSILSWNVPFFSFIMIVALGVDYSIFLIMRYQELEGQGSVAIIEAAKHIGGVVLSAALILGGTFAALIPSGIVTLMQVAIFVLIGVVLLSFIMLPVFTPAVMGLSDKIKNIVSKNKEK</sequence>
<accession>A0A432L9I3</accession>
<evidence type="ECO:0000256" key="1">
    <source>
        <dbReference type="ARBA" id="ARBA00004651"/>
    </source>
</evidence>
<dbReference type="PROSITE" id="PS50156">
    <property type="entry name" value="SSD"/>
    <property type="match status" value="2"/>
</dbReference>
<feature type="transmembrane region" description="Helical" evidence="7">
    <location>
        <begin position="868"/>
        <end position="886"/>
    </location>
</feature>
<evidence type="ECO:0000313" key="9">
    <source>
        <dbReference type="EMBL" id="RUL50309.1"/>
    </source>
</evidence>
<dbReference type="Proteomes" id="UP000287910">
    <property type="component" value="Unassembled WGS sequence"/>
</dbReference>
<feature type="transmembrane region" description="Helical" evidence="7">
    <location>
        <begin position="6"/>
        <end position="27"/>
    </location>
</feature>
<dbReference type="EMBL" id="RYYR01000021">
    <property type="protein sequence ID" value="RUL50309.1"/>
    <property type="molecule type" value="Genomic_DNA"/>
</dbReference>
<dbReference type="InterPro" id="IPR000731">
    <property type="entry name" value="SSD"/>
</dbReference>
<comment type="caution">
    <text evidence="9">The sequence shown here is derived from an EMBL/GenBank/DDBJ whole genome shotgun (WGS) entry which is preliminary data.</text>
</comment>
<proteinExistence type="inferred from homology"/>
<dbReference type="SUPFAM" id="SSF82866">
    <property type="entry name" value="Multidrug efflux transporter AcrB transmembrane domain"/>
    <property type="match status" value="2"/>
</dbReference>
<organism evidence="9 10">
    <name type="scientific">Lysinibacillus antri</name>
    <dbReference type="NCBI Taxonomy" id="2498145"/>
    <lineage>
        <taxon>Bacteria</taxon>
        <taxon>Bacillati</taxon>
        <taxon>Bacillota</taxon>
        <taxon>Bacilli</taxon>
        <taxon>Bacillales</taxon>
        <taxon>Bacillaceae</taxon>
        <taxon>Lysinibacillus</taxon>
    </lineage>
</organism>
<keyword evidence="5 7" id="KW-1133">Transmembrane helix</keyword>
<keyword evidence="10" id="KW-1185">Reference proteome</keyword>
<dbReference type="AlphaFoldDB" id="A0A432L9I3"/>
<dbReference type="Gene3D" id="1.10.287.950">
    <property type="entry name" value="Methyl-accepting chemotaxis protein"/>
    <property type="match status" value="1"/>
</dbReference>
<protein>
    <submittedName>
        <fullName evidence="9">MMPL family transporter</fullName>
    </submittedName>
</protein>
<evidence type="ECO:0000313" key="10">
    <source>
        <dbReference type="Proteomes" id="UP000287910"/>
    </source>
</evidence>
<keyword evidence="3" id="KW-1003">Cell membrane</keyword>
<gene>
    <name evidence="9" type="ORF">EK386_14110</name>
</gene>
<evidence type="ECO:0000259" key="8">
    <source>
        <dbReference type="PROSITE" id="PS50156"/>
    </source>
</evidence>
<keyword evidence="6 7" id="KW-0472">Membrane</keyword>
<comment type="similarity">
    <text evidence="2">Belongs to the resistance-nodulation-cell division (RND) (TC 2.A.6) family. MmpL subfamily.</text>
</comment>
<feature type="domain" description="SSD" evidence="8">
    <location>
        <begin position="203"/>
        <end position="337"/>
    </location>
</feature>
<feature type="transmembrane region" description="Helical" evidence="7">
    <location>
        <begin position="237"/>
        <end position="260"/>
    </location>
</feature>
<feature type="transmembrane region" description="Helical" evidence="7">
    <location>
        <begin position="930"/>
        <end position="949"/>
    </location>
</feature>
<feature type="domain" description="SSD" evidence="8">
    <location>
        <begin position="897"/>
        <end position="1024"/>
    </location>
</feature>
<dbReference type="GO" id="GO:0005886">
    <property type="term" value="C:plasma membrane"/>
    <property type="evidence" value="ECO:0007669"/>
    <property type="project" value="UniProtKB-SubCell"/>
</dbReference>
<evidence type="ECO:0000256" key="6">
    <source>
        <dbReference type="ARBA" id="ARBA00023136"/>
    </source>
</evidence>
<evidence type="ECO:0000256" key="7">
    <source>
        <dbReference type="SAM" id="Phobius"/>
    </source>
</evidence>
<dbReference type="InterPro" id="IPR050545">
    <property type="entry name" value="Mycobact_MmpL"/>
</dbReference>
<evidence type="ECO:0000256" key="5">
    <source>
        <dbReference type="ARBA" id="ARBA00022989"/>
    </source>
</evidence>
<evidence type="ECO:0000256" key="4">
    <source>
        <dbReference type="ARBA" id="ARBA00022692"/>
    </source>
</evidence>
<comment type="subcellular location">
    <subcellularLocation>
        <location evidence="1">Cell membrane</location>
        <topology evidence="1">Multi-pass membrane protein</topology>
    </subcellularLocation>
</comment>
<feature type="transmembrane region" description="Helical" evidence="7">
    <location>
        <begin position="184"/>
        <end position="217"/>
    </location>
</feature>
<name>A0A432L9I3_9BACI</name>
<dbReference type="RefSeq" id="WP_126659824.1">
    <property type="nucleotide sequence ID" value="NZ_RYYR01000021.1"/>
</dbReference>
<dbReference type="InterPro" id="IPR004869">
    <property type="entry name" value="MMPL_dom"/>
</dbReference>
<feature type="transmembrane region" description="Helical" evidence="7">
    <location>
        <begin position="281"/>
        <end position="302"/>
    </location>
</feature>
<feature type="transmembrane region" description="Helical" evidence="7">
    <location>
        <begin position="969"/>
        <end position="992"/>
    </location>
</feature>
<dbReference type="PANTHER" id="PTHR33406">
    <property type="entry name" value="MEMBRANE PROTEIN MJ1562-RELATED"/>
    <property type="match status" value="1"/>
</dbReference>
<evidence type="ECO:0000256" key="3">
    <source>
        <dbReference type="ARBA" id="ARBA00022475"/>
    </source>
</evidence>
<reference evidence="9 10" key="1">
    <citation type="submission" date="2018-12" db="EMBL/GenBank/DDBJ databases">
        <title>Lysinibacillus antri sp. nov., isolated from a cave soil.</title>
        <authorList>
            <person name="Narsing Rao M.P."/>
            <person name="Zhang H."/>
            <person name="Dong Z.-Y."/>
            <person name="Niu X.-K."/>
            <person name="Zhang K."/>
            <person name="Fang B.-Z."/>
            <person name="Kang Y.-Q."/>
            <person name="Xiao M."/>
            <person name="Li W.-J."/>
        </authorList>
    </citation>
    <scope>NUCLEOTIDE SEQUENCE [LARGE SCALE GENOMIC DNA]</scope>
    <source>
        <strain evidence="9 10">SYSU K30002</strain>
    </source>
</reference>
<dbReference type="Pfam" id="PF03176">
    <property type="entry name" value="MMPL"/>
    <property type="match status" value="2"/>
</dbReference>
<dbReference type="PANTHER" id="PTHR33406:SF6">
    <property type="entry name" value="MEMBRANE PROTEIN YDGH-RELATED"/>
    <property type="match status" value="1"/>
</dbReference>
<feature type="transmembrane region" description="Helical" evidence="7">
    <location>
        <begin position="893"/>
        <end position="910"/>
    </location>
</feature>
<feature type="transmembrane region" description="Helical" evidence="7">
    <location>
        <begin position="998"/>
        <end position="1024"/>
    </location>
</feature>
<dbReference type="Gene3D" id="1.20.1640.10">
    <property type="entry name" value="Multidrug efflux transporter AcrB transmembrane domain"/>
    <property type="match status" value="2"/>
</dbReference>
<feature type="transmembrane region" description="Helical" evidence="7">
    <location>
        <begin position="362"/>
        <end position="382"/>
    </location>
</feature>
<feature type="transmembrane region" description="Helical" evidence="7">
    <location>
        <begin position="314"/>
        <end position="341"/>
    </location>
</feature>